<dbReference type="Pfam" id="PF19889">
    <property type="entry name" value="DUF6362"/>
    <property type="match status" value="1"/>
</dbReference>
<evidence type="ECO:0000256" key="1">
    <source>
        <dbReference type="SAM" id="MobiDB-lite"/>
    </source>
</evidence>
<organism evidence="3 4">
    <name type="scientific">Acidisphaera rubrifaciens HS-AP3</name>
    <dbReference type="NCBI Taxonomy" id="1231350"/>
    <lineage>
        <taxon>Bacteria</taxon>
        <taxon>Pseudomonadati</taxon>
        <taxon>Pseudomonadota</taxon>
        <taxon>Alphaproteobacteria</taxon>
        <taxon>Acetobacterales</taxon>
        <taxon>Acetobacteraceae</taxon>
        <taxon>Acidisphaera</taxon>
    </lineage>
</organism>
<accession>A0A0D6P4V2</accession>
<dbReference type="RefSeq" id="WP_148360310.1">
    <property type="nucleotide sequence ID" value="NZ_BANB01000086.1"/>
</dbReference>
<dbReference type="EMBL" id="BANB01000086">
    <property type="protein sequence ID" value="GAN76371.1"/>
    <property type="molecule type" value="Genomic_DNA"/>
</dbReference>
<comment type="caution">
    <text evidence="3">The sequence shown here is derived from an EMBL/GenBank/DDBJ whole genome shotgun (WGS) entry which is preliminary data.</text>
</comment>
<evidence type="ECO:0000259" key="2">
    <source>
        <dbReference type="Pfam" id="PF19889"/>
    </source>
</evidence>
<sequence>MQTRVDQTEITRRARMAARPHEAGDAAPPDAPYVVARLEEAGATILAMPATGPSTRMRLSTLEVVHTAAESYGWTAGPARPPTPSSARISRMDEAFAWIGLIPEDRYVLRRIVGARSLVHPITERHLFPWRRLGKVLGADHKAVQRWHAQGVAMIVAALGRRAD</sequence>
<dbReference type="InterPro" id="IPR045942">
    <property type="entry name" value="DUF6362"/>
</dbReference>
<evidence type="ECO:0000313" key="3">
    <source>
        <dbReference type="EMBL" id="GAN76371.1"/>
    </source>
</evidence>
<reference evidence="3 4" key="1">
    <citation type="submission" date="2012-11" db="EMBL/GenBank/DDBJ databases">
        <title>Whole genome sequence of Acidisphaera rubrifaciens HS-AP3.</title>
        <authorList>
            <person name="Azuma Y."/>
            <person name="Higashiura N."/>
            <person name="Hirakawa H."/>
            <person name="Matsushita K."/>
        </authorList>
    </citation>
    <scope>NUCLEOTIDE SEQUENCE [LARGE SCALE GENOMIC DNA]</scope>
    <source>
        <strain evidence="3 4">HS-AP3</strain>
    </source>
</reference>
<protein>
    <recommendedName>
        <fullName evidence="2">DUF6362 domain-containing protein</fullName>
    </recommendedName>
</protein>
<dbReference type="AlphaFoldDB" id="A0A0D6P4V2"/>
<name>A0A0D6P4V2_9PROT</name>
<dbReference type="OrthoDB" id="7360866at2"/>
<gene>
    <name evidence="3" type="ORF">Asru_0086_47</name>
</gene>
<feature type="compositionally biased region" description="Basic and acidic residues" evidence="1">
    <location>
        <begin position="1"/>
        <end position="12"/>
    </location>
</feature>
<keyword evidence="4" id="KW-1185">Reference proteome</keyword>
<dbReference type="Proteomes" id="UP000032680">
    <property type="component" value="Unassembled WGS sequence"/>
</dbReference>
<feature type="region of interest" description="Disordered" evidence="1">
    <location>
        <begin position="1"/>
        <end position="30"/>
    </location>
</feature>
<evidence type="ECO:0000313" key="4">
    <source>
        <dbReference type="Proteomes" id="UP000032680"/>
    </source>
</evidence>
<feature type="domain" description="DUF6362" evidence="2">
    <location>
        <begin position="63"/>
        <end position="154"/>
    </location>
</feature>
<proteinExistence type="predicted"/>